<evidence type="ECO:0000256" key="1">
    <source>
        <dbReference type="SAM" id="MobiDB-lite"/>
    </source>
</evidence>
<protein>
    <recommendedName>
        <fullName evidence="2">Chitin-binding type-2 domain-containing protein</fullName>
    </recommendedName>
</protein>
<dbReference type="Gene3D" id="2.170.140.10">
    <property type="entry name" value="Chitin binding domain"/>
    <property type="match status" value="1"/>
</dbReference>
<evidence type="ECO:0000313" key="4">
    <source>
        <dbReference type="Proteomes" id="UP000466442"/>
    </source>
</evidence>
<feature type="non-terminal residue" evidence="3">
    <location>
        <position position="1"/>
    </location>
</feature>
<feature type="domain" description="Chitin-binding type-2" evidence="2">
    <location>
        <begin position="139"/>
        <end position="201"/>
    </location>
</feature>
<feature type="region of interest" description="Disordered" evidence="1">
    <location>
        <begin position="1"/>
        <end position="149"/>
    </location>
</feature>
<accession>A0A8S9XYV3</accession>
<dbReference type="EMBL" id="WIXP02000003">
    <property type="protein sequence ID" value="KAF6213501.1"/>
    <property type="molecule type" value="Genomic_DNA"/>
</dbReference>
<feature type="compositionally biased region" description="Low complexity" evidence="1">
    <location>
        <begin position="71"/>
        <end position="81"/>
    </location>
</feature>
<gene>
    <name evidence="3" type="ORF">GE061_011221</name>
</gene>
<feature type="compositionally biased region" description="Basic and acidic residues" evidence="1">
    <location>
        <begin position="131"/>
        <end position="144"/>
    </location>
</feature>
<dbReference type="SMART" id="SM00494">
    <property type="entry name" value="ChtBD2"/>
    <property type="match status" value="1"/>
</dbReference>
<feature type="compositionally biased region" description="Basic and acidic residues" evidence="1">
    <location>
        <begin position="98"/>
        <end position="122"/>
    </location>
</feature>
<name>A0A8S9XYV3_APOLU</name>
<dbReference type="InterPro" id="IPR002557">
    <property type="entry name" value="Chitin-bd_dom"/>
</dbReference>
<dbReference type="InterPro" id="IPR036508">
    <property type="entry name" value="Chitin-bd_dom_sf"/>
</dbReference>
<feature type="compositionally biased region" description="Acidic residues" evidence="1">
    <location>
        <begin position="86"/>
        <end position="96"/>
    </location>
</feature>
<dbReference type="SUPFAM" id="SSF57625">
    <property type="entry name" value="Invertebrate chitin-binding proteins"/>
    <property type="match status" value="1"/>
</dbReference>
<evidence type="ECO:0000259" key="2">
    <source>
        <dbReference type="PROSITE" id="PS50940"/>
    </source>
</evidence>
<keyword evidence="4" id="KW-1185">Reference proteome</keyword>
<proteinExistence type="predicted"/>
<dbReference type="PROSITE" id="PS50940">
    <property type="entry name" value="CHIT_BIND_II"/>
    <property type="match status" value="1"/>
</dbReference>
<dbReference type="GO" id="GO:0008061">
    <property type="term" value="F:chitin binding"/>
    <property type="evidence" value="ECO:0007669"/>
    <property type="project" value="InterPro"/>
</dbReference>
<sequence>EGGREGRESGAGGREGGAGGREGGNGGRGNGANGGRGNGANGGRGNGANGGRGNGANGGRGNGANGREGGRPNNRPANREPGPLDPDYDNGEDWGEMESWRDQFREEEGMSARERETPREGENAGAGARENTGRNDAPRFDCSARADGPGGAPRMYANPDDCATYFTCNMRRPVLTYCPRGLNFNPRRGGCDDSEPSNCRNVRTQTPNDVFVYQRRLDSENKVSEEEVTL</sequence>
<comment type="caution">
    <text evidence="3">The sequence shown here is derived from an EMBL/GenBank/DDBJ whole genome shotgun (WGS) entry which is preliminary data.</text>
</comment>
<dbReference type="OrthoDB" id="6020543at2759"/>
<feature type="compositionally biased region" description="Gly residues" evidence="1">
    <location>
        <begin position="9"/>
        <end position="67"/>
    </location>
</feature>
<organism evidence="3 4">
    <name type="scientific">Apolygus lucorum</name>
    <name type="common">Small green plant bug</name>
    <name type="synonym">Lygocoris lucorum</name>
    <dbReference type="NCBI Taxonomy" id="248454"/>
    <lineage>
        <taxon>Eukaryota</taxon>
        <taxon>Metazoa</taxon>
        <taxon>Ecdysozoa</taxon>
        <taxon>Arthropoda</taxon>
        <taxon>Hexapoda</taxon>
        <taxon>Insecta</taxon>
        <taxon>Pterygota</taxon>
        <taxon>Neoptera</taxon>
        <taxon>Paraneoptera</taxon>
        <taxon>Hemiptera</taxon>
        <taxon>Heteroptera</taxon>
        <taxon>Panheteroptera</taxon>
        <taxon>Cimicomorpha</taxon>
        <taxon>Miridae</taxon>
        <taxon>Mirini</taxon>
        <taxon>Apolygus</taxon>
    </lineage>
</organism>
<reference evidence="3" key="1">
    <citation type="journal article" date="2021" name="Mol. Ecol. Resour.">
        <title>Apolygus lucorum genome provides insights into omnivorousness and mesophyll feeding.</title>
        <authorList>
            <person name="Liu Y."/>
            <person name="Liu H."/>
            <person name="Wang H."/>
            <person name="Huang T."/>
            <person name="Liu B."/>
            <person name="Yang B."/>
            <person name="Yin L."/>
            <person name="Li B."/>
            <person name="Zhang Y."/>
            <person name="Zhang S."/>
            <person name="Jiang F."/>
            <person name="Zhang X."/>
            <person name="Ren Y."/>
            <person name="Wang B."/>
            <person name="Wang S."/>
            <person name="Lu Y."/>
            <person name="Wu K."/>
            <person name="Fan W."/>
            <person name="Wang G."/>
        </authorList>
    </citation>
    <scope>NUCLEOTIDE SEQUENCE</scope>
    <source>
        <strain evidence="3">12Hb</strain>
    </source>
</reference>
<evidence type="ECO:0000313" key="3">
    <source>
        <dbReference type="EMBL" id="KAF6213501.1"/>
    </source>
</evidence>
<dbReference type="AlphaFoldDB" id="A0A8S9XYV3"/>
<dbReference type="Pfam" id="PF01607">
    <property type="entry name" value="CBM_14"/>
    <property type="match status" value="1"/>
</dbReference>
<dbReference type="GO" id="GO:0005576">
    <property type="term" value="C:extracellular region"/>
    <property type="evidence" value="ECO:0007669"/>
    <property type="project" value="InterPro"/>
</dbReference>
<dbReference type="Proteomes" id="UP000466442">
    <property type="component" value="Unassembled WGS sequence"/>
</dbReference>